<proteinExistence type="predicted"/>
<keyword evidence="5" id="KW-0539">Nucleus</keyword>
<evidence type="ECO:0000256" key="5">
    <source>
        <dbReference type="ARBA" id="ARBA00023242"/>
    </source>
</evidence>
<dbReference type="PROSITE" id="PS00463">
    <property type="entry name" value="ZN2_CY6_FUNGAL_1"/>
    <property type="match status" value="1"/>
</dbReference>
<comment type="subcellular location">
    <subcellularLocation>
        <location evidence="1">Nucleus</location>
    </subcellularLocation>
</comment>
<dbReference type="SUPFAM" id="SSF57701">
    <property type="entry name" value="Zn2/Cys6 DNA-binding domain"/>
    <property type="match status" value="1"/>
</dbReference>
<keyword evidence="9" id="KW-1185">Reference proteome</keyword>
<dbReference type="AlphaFoldDB" id="A0A9P8W884"/>
<evidence type="ECO:0000313" key="8">
    <source>
        <dbReference type="EMBL" id="KAH6892163.1"/>
    </source>
</evidence>
<dbReference type="Pfam" id="PF00172">
    <property type="entry name" value="Zn_clus"/>
    <property type="match status" value="1"/>
</dbReference>
<dbReference type="GO" id="GO:0003677">
    <property type="term" value="F:DNA binding"/>
    <property type="evidence" value="ECO:0007669"/>
    <property type="project" value="InterPro"/>
</dbReference>
<feature type="compositionally biased region" description="Polar residues" evidence="6">
    <location>
        <begin position="141"/>
        <end position="155"/>
    </location>
</feature>
<dbReference type="Gene3D" id="4.10.240.10">
    <property type="entry name" value="Zn(2)-C6 fungal-type DNA-binding domain"/>
    <property type="match status" value="1"/>
</dbReference>
<feature type="compositionally biased region" description="Basic and acidic residues" evidence="6">
    <location>
        <begin position="215"/>
        <end position="228"/>
    </location>
</feature>
<feature type="domain" description="Zn(2)-C6 fungal-type" evidence="7">
    <location>
        <begin position="345"/>
        <end position="375"/>
    </location>
</feature>
<dbReference type="PANTHER" id="PTHR47338:SF11">
    <property type="entry name" value="ZN(II)2CYS6 TRANSCRIPTION FACTOR (EUROFUNG)"/>
    <property type="match status" value="1"/>
</dbReference>
<gene>
    <name evidence="8" type="ORF">B0T10DRAFT_287435</name>
</gene>
<dbReference type="InterPro" id="IPR001138">
    <property type="entry name" value="Zn2Cys6_DnaBD"/>
</dbReference>
<comment type="caution">
    <text evidence="8">The sequence shown here is derived from an EMBL/GenBank/DDBJ whole genome shotgun (WGS) entry which is preliminary data.</text>
</comment>
<evidence type="ECO:0000313" key="9">
    <source>
        <dbReference type="Proteomes" id="UP000777438"/>
    </source>
</evidence>
<feature type="region of interest" description="Disordered" evidence="6">
    <location>
        <begin position="22"/>
        <end position="280"/>
    </location>
</feature>
<dbReference type="InterPro" id="IPR007219">
    <property type="entry name" value="XnlR_reg_dom"/>
</dbReference>
<dbReference type="OrthoDB" id="5426798at2759"/>
<accession>A0A9P8W884</accession>
<feature type="region of interest" description="Disordered" evidence="6">
    <location>
        <begin position="377"/>
        <end position="436"/>
    </location>
</feature>
<evidence type="ECO:0000256" key="6">
    <source>
        <dbReference type="SAM" id="MobiDB-lite"/>
    </source>
</evidence>
<keyword evidence="4" id="KW-0804">Transcription</keyword>
<dbReference type="SMART" id="SM00066">
    <property type="entry name" value="GAL4"/>
    <property type="match status" value="1"/>
</dbReference>
<evidence type="ECO:0000256" key="4">
    <source>
        <dbReference type="ARBA" id="ARBA00023163"/>
    </source>
</evidence>
<organism evidence="8 9">
    <name type="scientific">Thelonectria olida</name>
    <dbReference type="NCBI Taxonomy" id="1576542"/>
    <lineage>
        <taxon>Eukaryota</taxon>
        <taxon>Fungi</taxon>
        <taxon>Dikarya</taxon>
        <taxon>Ascomycota</taxon>
        <taxon>Pezizomycotina</taxon>
        <taxon>Sordariomycetes</taxon>
        <taxon>Hypocreomycetidae</taxon>
        <taxon>Hypocreales</taxon>
        <taxon>Nectriaceae</taxon>
        <taxon>Thelonectria</taxon>
    </lineage>
</organism>
<protein>
    <recommendedName>
        <fullName evidence="7">Zn(2)-C6 fungal-type domain-containing protein</fullName>
    </recommendedName>
</protein>
<evidence type="ECO:0000256" key="3">
    <source>
        <dbReference type="ARBA" id="ARBA00023015"/>
    </source>
</evidence>
<feature type="compositionally biased region" description="Low complexity" evidence="6">
    <location>
        <begin position="34"/>
        <end position="47"/>
    </location>
</feature>
<dbReference type="CDD" id="cd00067">
    <property type="entry name" value="GAL4"/>
    <property type="match status" value="1"/>
</dbReference>
<dbReference type="Proteomes" id="UP000777438">
    <property type="component" value="Unassembled WGS sequence"/>
</dbReference>
<dbReference type="InterPro" id="IPR036864">
    <property type="entry name" value="Zn2-C6_fun-type_DNA-bd_sf"/>
</dbReference>
<keyword evidence="2" id="KW-0479">Metal-binding</keyword>
<evidence type="ECO:0000256" key="2">
    <source>
        <dbReference type="ARBA" id="ARBA00022723"/>
    </source>
</evidence>
<dbReference type="GO" id="GO:0005634">
    <property type="term" value="C:nucleus"/>
    <property type="evidence" value="ECO:0007669"/>
    <property type="project" value="UniProtKB-SubCell"/>
</dbReference>
<feature type="compositionally biased region" description="Basic and acidic residues" evidence="6">
    <location>
        <begin position="243"/>
        <end position="258"/>
    </location>
</feature>
<keyword evidence="3" id="KW-0805">Transcription regulation</keyword>
<dbReference type="Pfam" id="PF04082">
    <property type="entry name" value="Fungal_trans"/>
    <property type="match status" value="1"/>
</dbReference>
<feature type="compositionally biased region" description="Basic and acidic residues" evidence="6">
    <location>
        <begin position="162"/>
        <end position="174"/>
    </location>
</feature>
<dbReference type="EMBL" id="JAGPYM010000007">
    <property type="protein sequence ID" value="KAH6892163.1"/>
    <property type="molecule type" value="Genomic_DNA"/>
</dbReference>
<feature type="compositionally biased region" description="Polar residues" evidence="6">
    <location>
        <begin position="72"/>
        <end position="95"/>
    </location>
</feature>
<dbReference type="PANTHER" id="PTHR47338">
    <property type="entry name" value="ZN(II)2CYS6 TRANSCRIPTION FACTOR (EUROFUNG)-RELATED"/>
    <property type="match status" value="1"/>
</dbReference>
<dbReference type="GO" id="GO:0006351">
    <property type="term" value="P:DNA-templated transcription"/>
    <property type="evidence" value="ECO:0007669"/>
    <property type="project" value="InterPro"/>
</dbReference>
<dbReference type="InterPro" id="IPR050815">
    <property type="entry name" value="TF_fung"/>
</dbReference>
<feature type="compositionally biased region" description="Polar residues" evidence="6">
    <location>
        <begin position="403"/>
        <end position="432"/>
    </location>
</feature>
<dbReference type="GO" id="GO:0008270">
    <property type="term" value="F:zinc ion binding"/>
    <property type="evidence" value="ECO:0007669"/>
    <property type="project" value="InterPro"/>
</dbReference>
<dbReference type="PROSITE" id="PS50048">
    <property type="entry name" value="ZN2_CY6_FUNGAL_2"/>
    <property type="match status" value="1"/>
</dbReference>
<dbReference type="GO" id="GO:0000981">
    <property type="term" value="F:DNA-binding transcription factor activity, RNA polymerase II-specific"/>
    <property type="evidence" value="ECO:0007669"/>
    <property type="project" value="InterPro"/>
</dbReference>
<sequence length="970" mass="108097">MLENYRVTLSMGILPALESRPRLVFPDTPPELVSPGASSYSSISSLSAEQQPWISPPLTSPSMSKYEKPMTTDMSADQSVEGGQNRPDSSSQAAPRQQLPSLSSLFGPPPPVRPLHSPISDRPASYSAISPLDRPRAPSGDRSQPASYFSQTLSPPASHPRTTYDHKFETDRHASHGVPRSFGGPESPRYREADHARPASRADGLSGKWPMQQDASRHEYHLGSRDSSFRSPQEQFRLQFPGPKDRIPPSYPEQKRAQGDPNPPPTPTSTVASEGIPSKDGLGPKIWTGTHFLPRFVRAAEVPGEGMCYFYDDGSHCKTVIDGEAVNAHWGVTKAGKPRKRLAIACVTCREKKIKCDPDYPRCLQCEKFGRICKFKNAPRGGHNTSPSTPPAELDDMGKGGPSRQNELQASGSEASSPVSPRTTLRQPSPDVTSHKRLRVAYDSYVPAGELITPIVSSEPVRTPLPVQQPVQQEVAELPRIPEDVLNRAWGTDPSLSDLQSIQTVMSHFFARLDSARVVRFIPETAFKTWVCNSNHRKSPEDLMLLYSVLAVGVALSRGPNSIAFEYAQVAHYAQRMTTSASLQLAQSRILLCLYYLSISRISDANDMISEATAVMMSLKLNLEPPESQEPDSKEYPYGMSKITYVESRRRTFWALFMLERLNGYFPERPAMINAEDIYTRVPVDLRSFEGDIESSSPIFNPYVSERPRSNDGDLGVSAYLVDIVHIWSTTVSRMYRMARHTTLPEMDLELRRLQTRILDWYQILPRRLQFSSSNLESAALSGELGPFLTMHLLYNHAMIKLNRHSTVGGRTSTQASSLRVQRCFEHSTNVLDVVKALLRLHRNGQDVLGAVPPVMAMVATEAVDVLTASGRVTHMSDVIEDVRMALSIVEAMGAMWEDSRTARKAIDGRLIMLLRIREWGSQPTNSIEGYRIIYGVEEHGDEKTFRWQINSPMEKLFPKDLDGIYSPLI</sequence>
<evidence type="ECO:0000256" key="1">
    <source>
        <dbReference type="ARBA" id="ARBA00004123"/>
    </source>
</evidence>
<evidence type="ECO:0000259" key="7">
    <source>
        <dbReference type="PROSITE" id="PS50048"/>
    </source>
</evidence>
<feature type="compositionally biased region" description="Basic and acidic residues" evidence="6">
    <location>
        <begin position="188"/>
        <end position="197"/>
    </location>
</feature>
<reference evidence="8 9" key="1">
    <citation type="journal article" date="2021" name="Nat. Commun.">
        <title>Genetic determinants of endophytism in the Arabidopsis root mycobiome.</title>
        <authorList>
            <person name="Mesny F."/>
            <person name="Miyauchi S."/>
            <person name="Thiergart T."/>
            <person name="Pickel B."/>
            <person name="Atanasova L."/>
            <person name="Karlsson M."/>
            <person name="Huettel B."/>
            <person name="Barry K.W."/>
            <person name="Haridas S."/>
            <person name="Chen C."/>
            <person name="Bauer D."/>
            <person name="Andreopoulos W."/>
            <person name="Pangilinan J."/>
            <person name="LaButti K."/>
            <person name="Riley R."/>
            <person name="Lipzen A."/>
            <person name="Clum A."/>
            <person name="Drula E."/>
            <person name="Henrissat B."/>
            <person name="Kohler A."/>
            <person name="Grigoriev I.V."/>
            <person name="Martin F.M."/>
            <person name="Hacquard S."/>
        </authorList>
    </citation>
    <scope>NUCLEOTIDE SEQUENCE [LARGE SCALE GENOMIC DNA]</scope>
    <source>
        <strain evidence="8 9">MPI-CAGE-CH-0241</strain>
    </source>
</reference>
<dbReference type="CDD" id="cd12148">
    <property type="entry name" value="fungal_TF_MHR"/>
    <property type="match status" value="1"/>
</dbReference>
<name>A0A9P8W884_9HYPO</name>